<feature type="region of interest" description="Disordered" evidence="1">
    <location>
        <begin position="1"/>
        <end position="37"/>
    </location>
</feature>
<name>A0A0D0AZ31_9AGAR</name>
<dbReference type="Proteomes" id="UP000053593">
    <property type="component" value="Unassembled WGS sequence"/>
</dbReference>
<gene>
    <name evidence="3" type="ORF">GYMLUDRAFT_263899</name>
</gene>
<feature type="region of interest" description="Disordered" evidence="1">
    <location>
        <begin position="247"/>
        <end position="272"/>
    </location>
</feature>
<sequence length="272" mass="28487">MSFHQRDGGRGPGKSSPDQGDEDHGASDSLKGDQVSSHFTAVSAGSSAASSTATGAVTPGTTSSQSTSSSSISISSAAYYSITGAIVSGTTFSRSTSSPSVTVSASASSSAEAASPGNHIPSIVGIVVGSVAALAIVTLSICFFLRRRRRVRSSVRSDLITPWTDLGSVIEGTYRPISQIVINGEKSSRPAVRISPPHLPELPSFPRETTDVAVEAPPGLLSDHNVQDRLESLQRNVVRMAQHINQLESQRDHHSDSIMGRFDTPPPTYVSE</sequence>
<protein>
    <recommendedName>
        <fullName evidence="5">Mid2 domain-containing protein</fullName>
    </recommendedName>
</protein>
<evidence type="ECO:0000256" key="1">
    <source>
        <dbReference type="SAM" id="MobiDB-lite"/>
    </source>
</evidence>
<accession>A0A0D0AZ31</accession>
<evidence type="ECO:0000256" key="2">
    <source>
        <dbReference type="SAM" id="Phobius"/>
    </source>
</evidence>
<dbReference type="HOGENOM" id="CLU_1023285_0_0_1"/>
<feature type="transmembrane region" description="Helical" evidence="2">
    <location>
        <begin position="123"/>
        <end position="145"/>
    </location>
</feature>
<keyword evidence="2" id="KW-0812">Transmembrane</keyword>
<evidence type="ECO:0000313" key="3">
    <source>
        <dbReference type="EMBL" id="KIK55990.1"/>
    </source>
</evidence>
<proteinExistence type="predicted"/>
<organism evidence="3 4">
    <name type="scientific">Collybiopsis luxurians FD-317 M1</name>
    <dbReference type="NCBI Taxonomy" id="944289"/>
    <lineage>
        <taxon>Eukaryota</taxon>
        <taxon>Fungi</taxon>
        <taxon>Dikarya</taxon>
        <taxon>Basidiomycota</taxon>
        <taxon>Agaricomycotina</taxon>
        <taxon>Agaricomycetes</taxon>
        <taxon>Agaricomycetidae</taxon>
        <taxon>Agaricales</taxon>
        <taxon>Marasmiineae</taxon>
        <taxon>Omphalotaceae</taxon>
        <taxon>Collybiopsis</taxon>
        <taxon>Collybiopsis luxurians</taxon>
    </lineage>
</organism>
<dbReference type="EMBL" id="KN834801">
    <property type="protein sequence ID" value="KIK55990.1"/>
    <property type="molecule type" value="Genomic_DNA"/>
</dbReference>
<reference evidence="3 4" key="1">
    <citation type="submission" date="2014-04" db="EMBL/GenBank/DDBJ databases">
        <title>Evolutionary Origins and Diversification of the Mycorrhizal Mutualists.</title>
        <authorList>
            <consortium name="DOE Joint Genome Institute"/>
            <consortium name="Mycorrhizal Genomics Consortium"/>
            <person name="Kohler A."/>
            <person name="Kuo A."/>
            <person name="Nagy L.G."/>
            <person name="Floudas D."/>
            <person name="Copeland A."/>
            <person name="Barry K.W."/>
            <person name="Cichocki N."/>
            <person name="Veneault-Fourrey C."/>
            <person name="LaButti K."/>
            <person name="Lindquist E.A."/>
            <person name="Lipzen A."/>
            <person name="Lundell T."/>
            <person name="Morin E."/>
            <person name="Murat C."/>
            <person name="Riley R."/>
            <person name="Ohm R."/>
            <person name="Sun H."/>
            <person name="Tunlid A."/>
            <person name="Henrissat B."/>
            <person name="Grigoriev I.V."/>
            <person name="Hibbett D.S."/>
            <person name="Martin F."/>
        </authorList>
    </citation>
    <scope>NUCLEOTIDE SEQUENCE [LARGE SCALE GENOMIC DNA]</scope>
    <source>
        <strain evidence="3 4">FD-317 M1</strain>
    </source>
</reference>
<evidence type="ECO:0008006" key="5">
    <source>
        <dbReference type="Google" id="ProtNLM"/>
    </source>
</evidence>
<dbReference type="AlphaFoldDB" id="A0A0D0AZ31"/>
<keyword evidence="2" id="KW-1133">Transmembrane helix</keyword>
<keyword evidence="4" id="KW-1185">Reference proteome</keyword>
<keyword evidence="2" id="KW-0472">Membrane</keyword>
<evidence type="ECO:0000313" key="4">
    <source>
        <dbReference type="Proteomes" id="UP000053593"/>
    </source>
</evidence>
<feature type="region of interest" description="Disordered" evidence="1">
    <location>
        <begin position="50"/>
        <end position="69"/>
    </location>
</feature>